<gene>
    <name evidence="2" type="ORF">GCM10011320_09550</name>
</gene>
<keyword evidence="1" id="KW-0812">Transmembrane</keyword>
<dbReference type="AlphaFoldDB" id="A0A917KBA6"/>
<comment type="caution">
    <text evidence="2">The sequence shown here is derived from an EMBL/GenBank/DDBJ whole genome shotgun (WGS) entry which is preliminary data.</text>
</comment>
<organism evidence="2 3">
    <name type="scientific">Neoroseomonas lacus</name>
    <dbReference type="NCBI Taxonomy" id="287609"/>
    <lineage>
        <taxon>Bacteria</taxon>
        <taxon>Pseudomonadati</taxon>
        <taxon>Pseudomonadota</taxon>
        <taxon>Alphaproteobacteria</taxon>
        <taxon>Acetobacterales</taxon>
        <taxon>Acetobacteraceae</taxon>
        <taxon>Neoroseomonas</taxon>
    </lineage>
</organism>
<reference evidence="2" key="2">
    <citation type="submission" date="2020-09" db="EMBL/GenBank/DDBJ databases">
        <authorList>
            <person name="Sun Q."/>
            <person name="Zhou Y."/>
        </authorList>
    </citation>
    <scope>NUCLEOTIDE SEQUENCE</scope>
    <source>
        <strain evidence="2">CGMCC 1.3617</strain>
    </source>
</reference>
<dbReference type="EMBL" id="BMKW01000002">
    <property type="protein sequence ID" value="GGJ04726.1"/>
    <property type="molecule type" value="Genomic_DNA"/>
</dbReference>
<keyword evidence="3" id="KW-1185">Reference proteome</keyword>
<keyword evidence="1" id="KW-1133">Transmembrane helix</keyword>
<reference evidence="2" key="1">
    <citation type="journal article" date="2014" name="Int. J. Syst. Evol. Microbiol.">
        <title>Complete genome sequence of Corynebacterium casei LMG S-19264T (=DSM 44701T), isolated from a smear-ripened cheese.</title>
        <authorList>
            <consortium name="US DOE Joint Genome Institute (JGI-PGF)"/>
            <person name="Walter F."/>
            <person name="Albersmeier A."/>
            <person name="Kalinowski J."/>
            <person name="Ruckert C."/>
        </authorList>
    </citation>
    <scope>NUCLEOTIDE SEQUENCE</scope>
    <source>
        <strain evidence="2">CGMCC 1.3617</strain>
    </source>
</reference>
<evidence type="ECO:0000313" key="3">
    <source>
        <dbReference type="Proteomes" id="UP000661507"/>
    </source>
</evidence>
<dbReference type="RefSeq" id="WP_188965781.1">
    <property type="nucleotide sequence ID" value="NZ_BMKW01000002.1"/>
</dbReference>
<name>A0A917KBA6_9PROT</name>
<evidence type="ECO:0000256" key="1">
    <source>
        <dbReference type="SAM" id="Phobius"/>
    </source>
</evidence>
<proteinExistence type="predicted"/>
<keyword evidence="1" id="KW-0472">Membrane</keyword>
<dbReference type="Proteomes" id="UP000661507">
    <property type="component" value="Unassembled WGS sequence"/>
</dbReference>
<sequence>MGDDAAMLFPVARPADATPAMRPPVGRTSVLVCHPRHAVAASLLGVLFLAGGVVHRDHARRFDAMDDAFITAGPIAIAPRVSGNLMSLPITDNQHVGTGDVIVRVCAT</sequence>
<protein>
    <submittedName>
        <fullName evidence="2">Uncharacterized protein</fullName>
    </submittedName>
</protein>
<evidence type="ECO:0000313" key="2">
    <source>
        <dbReference type="EMBL" id="GGJ04726.1"/>
    </source>
</evidence>
<accession>A0A917KBA6</accession>
<feature type="transmembrane region" description="Helical" evidence="1">
    <location>
        <begin position="37"/>
        <end position="55"/>
    </location>
</feature>